<dbReference type="InterPro" id="IPR018483">
    <property type="entry name" value="Carb_kinase_FGGY_CS"/>
</dbReference>
<evidence type="ECO:0000313" key="4">
    <source>
        <dbReference type="EMBL" id="KKL16687.1"/>
    </source>
</evidence>
<dbReference type="EMBL" id="LAZR01039564">
    <property type="protein sequence ID" value="KKL16687.1"/>
    <property type="molecule type" value="Genomic_DNA"/>
</dbReference>
<dbReference type="SUPFAM" id="SSF53067">
    <property type="entry name" value="Actin-like ATPase domain"/>
    <property type="match status" value="1"/>
</dbReference>
<dbReference type="Pfam" id="PF00370">
    <property type="entry name" value="FGGY_N"/>
    <property type="match status" value="1"/>
</dbReference>
<dbReference type="GO" id="GO:0005975">
    <property type="term" value="P:carbohydrate metabolic process"/>
    <property type="evidence" value="ECO:0007669"/>
    <property type="project" value="InterPro"/>
</dbReference>
<keyword evidence="2" id="KW-0418">Kinase</keyword>
<dbReference type="InterPro" id="IPR050406">
    <property type="entry name" value="FGGY_Carb_Kinase"/>
</dbReference>
<name>A0A0F9BS29_9ZZZZ</name>
<reference evidence="4" key="1">
    <citation type="journal article" date="2015" name="Nature">
        <title>Complex archaea that bridge the gap between prokaryotes and eukaryotes.</title>
        <authorList>
            <person name="Spang A."/>
            <person name="Saw J.H."/>
            <person name="Jorgensen S.L."/>
            <person name="Zaremba-Niedzwiedzka K."/>
            <person name="Martijn J."/>
            <person name="Lind A.E."/>
            <person name="van Eijk R."/>
            <person name="Schleper C."/>
            <person name="Guy L."/>
            <person name="Ettema T.J."/>
        </authorList>
    </citation>
    <scope>NUCLEOTIDE SEQUENCE</scope>
</reference>
<dbReference type="PANTHER" id="PTHR43095">
    <property type="entry name" value="SUGAR KINASE"/>
    <property type="match status" value="1"/>
</dbReference>
<dbReference type="InterPro" id="IPR043129">
    <property type="entry name" value="ATPase_NBD"/>
</dbReference>
<comment type="caution">
    <text evidence="4">The sequence shown here is derived from an EMBL/GenBank/DDBJ whole genome shotgun (WGS) entry which is preliminary data.</text>
</comment>
<dbReference type="Gene3D" id="3.30.420.40">
    <property type="match status" value="1"/>
</dbReference>
<organism evidence="4">
    <name type="scientific">marine sediment metagenome</name>
    <dbReference type="NCBI Taxonomy" id="412755"/>
    <lineage>
        <taxon>unclassified sequences</taxon>
        <taxon>metagenomes</taxon>
        <taxon>ecological metagenomes</taxon>
    </lineage>
</organism>
<dbReference type="GO" id="GO:0016301">
    <property type="term" value="F:kinase activity"/>
    <property type="evidence" value="ECO:0007669"/>
    <property type="project" value="UniProtKB-KW"/>
</dbReference>
<protein>
    <recommendedName>
        <fullName evidence="3">Carbohydrate kinase FGGY N-terminal domain-containing protein</fullName>
    </recommendedName>
</protein>
<feature type="domain" description="Carbohydrate kinase FGGY N-terminal" evidence="3">
    <location>
        <begin position="1"/>
        <end position="118"/>
    </location>
</feature>
<accession>A0A0F9BS29</accession>
<dbReference type="PROSITE" id="PS00933">
    <property type="entry name" value="FGGY_KINASES_1"/>
    <property type="match status" value="1"/>
</dbReference>
<dbReference type="InterPro" id="IPR018484">
    <property type="entry name" value="FGGY_N"/>
</dbReference>
<sequence>MHGLVALDKDCQVLRPAILWNDQRSMLQCQRIHEVVGGIPRLMELTNNQMLPGYTGGKILWMREQEPKLYKRTRLFLNPKDYIRYVLTGEFATEVSDASGTGLFDVRQRQWCDQLLTLKG</sequence>
<dbReference type="AlphaFoldDB" id="A0A0F9BS29"/>
<gene>
    <name evidence="4" type="ORF">LCGC14_2493070</name>
</gene>
<dbReference type="GO" id="GO:0016773">
    <property type="term" value="F:phosphotransferase activity, alcohol group as acceptor"/>
    <property type="evidence" value="ECO:0007669"/>
    <property type="project" value="InterPro"/>
</dbReference>
<keyword evidence="1" id="KW-0808">Transferase</keyword>
<evidence type="ECO:0000256" key="1">
    <source>
        <dbReference type="ARBA" id="ARBA00022679"/>
    </source>
</evidence>
<proteinExistence type="predicted"/>
<dbReference type="PANTHER" id="PTHR43095:SF5">
    <property type="entry name" value="XYLULOSE KINASE"/>
    <property type="match status" value="1"/>
</dbReference>
<evidence type="ECO:0000256" key="2">
    <source>
        <dbReference type="ARBA" id="ARBA00022777"/>
    </source>
</evidence>
<evidence type="ECO:0000259" key="3">
    <source>
        <dbReference type="Pfam" id="PF00370"/>
    </source>
</evidence>